<reference evidence="3" key="1">
    <citation type="submission" date="2019-03" db="EMBL/GenBank/DDBJ databases">
        <title>WGS assembly of Setaria viridis.</title>
        <authorList>
            <person name="Huang P."/>
            <person name="Jenkins J."/>
            <person name="Grimwood J."/>
            <person name="Barry K."/>
            <person name="Healey A."/>
            <person name="Mamidi S."/>
            <person name="Sreedasyam A."/>
            <person name="Shu S."/>
            <person name="Feldman M."/>
            <person name="Wu J."/>
            <person name="Yu Y."/>
            <person name="Chen C."/>
            <person name="Johnson J."/>
            <person name="Rokhsar D."/>
            <person name="Baxter I."/>
            <person name="Schmutz J."/>
            <person name="Brutnell T."/>
            <person name="Kellogg E."/>
        </authorList>
    </citation>
    <scope>NUCLEOTIDE SEQUENCE [LARGE SCALE GENOMIC DNA]</scope>
</reference>
<dbReference type="AlphaFoldDB" id="A0A4U6U9Z4"/>
<keyword evidence="1" id="KW-0472">Membrane</keyword>
<feature type="transmembrane region" description="Helical" evidence="1">
    <location>
        <begin position="166"/>
        <end position="184"/>
    </location>
</feature>
<dbReference type="Pfam" id="PF26217">
    <property type="entry name" value="GDPGP1_N"/>
    <property type="match status" value="1"/>
</dbReference>
<dbReference type="Gramene" id="TKW07107">
    <property type="protein sequence ID" value="TKW07107"/>
    <property type="gene ID" value="SEVIR_7G286400v2"/>
</dbReference>
<keyword evidence="1" id="KW-1133">Transmembrane helix</keyword>
<dbReference type="InterPro" id="IPR058866">
    <property type="entry name" value="GDPGP1_N"/>
</dbReference>
<sequence>MLTNVNIGNSIELQQYSVRNDGGEVFRQRVEPYMNQILMYEDPVRQEAARKTVPIHELEEKALASLAKPIVKLLSPVLSLPTPNKAANQCGLSHSSVSASKVEGVNTHLYRFSVEHGNDNLKSFVCSEQCGPSLLDTILLSQWDNFAWKGHLDYDVTACQLKVIQIKAMVFLILICYWFFFYHANIDKP</sequence>
<evidence type="ECO:0000313" key="3">
    <source>
        <dbReference type="EMBL" id="TKW07107.1"/>
    </source>
</evidence>
<evidence type="ECO:0000256" key="1">
    <source>
        <dbReference type="SAM" id="Phobius"/>
    </source>
</evidence>
<feature type="domain" description="GDPGP1-like N-terminal" evidence="2">
    <location>
        <begin position="135"/>
        <end position="169"/>
    </location>
</feature>
<protein>
    <recommendedName>
        <fullName evidence="2">GDPGP1-like N-terminal domain-containing protein</fullName>
    </recommendedName>
</protein>
<keyword evidence="4" id="KW-1185">Reference proteome</keyword>
<evidence type="ECO:0000259" key="2">
    <source>
        <dbReference type="Pfam" id="PF26217"/>
    </source>
</evidence>
<evidence type="ECO:0000313" key="4">
    <source>
        <dbReference type="Proteomes" id="UP000298652"/>
    </source>
</evidence>
<dbReference type="Gene3D" id="3.10.620.30">
    <property type="match status" value="1"/>
</dbReference>
<organism evidence="3 4">
    <name type="scientific">Setaria viridis</name>
    <name type="common">Green bristlegrass</name>
    <name type="synonym">Setaria italica subsp. viridis</name>
    <dbReference type="NCBI Taxonomy" id="4556"/>
    <lineage>
        <taxon>Eukaryota</taxon>
        <taxon>Viridiplantae</taxon>
        <taxon>Streptophyta</taxon>
        <taxon>Embryophyta</taxon>
        <taxon>Tracheophyta</taxon>
        <taxon>Spermatophyta</taxon>
        <taxon>Magnoliopsida</taxon>
        <taxon>Liliopsida</taxon>
        <taxon>Poales</taxon>
        <taxon>Poaceae</taxon>
        <taxon>PACMAD clade</taxon>
        <taxon>Panicoideae</taxon>
        <taxon>Panicodae</taxon>
        <taxon>Paniceae</taxon>
        <taxon>Cenchrinae</taxon>
        <taxon>Setaria</taxon>
    </lineage>
</organism>
<name>A0A4U6U9Z4_SETVI</name>
<keyword evidence="1" id="KW-0812">Transmembrane</keyword>
<dbReference type="EMBL" id="CM016558">
    <property type="protein sequence ID" value="TKW07107.1"/>
    <property type="molecule type" value="Genomic_DNA"/>
</dbReference>
<dbReference type="Proteomes" id="UP000298652">
    <property type="component" value="Chromosome 7"/>
</dbReference>
<accession>A0A4U6U9Z4</accession>
<gene>
    <name evidence="3" type="ORF">SEVIR_7G286400v2</name>
</gene>
<proteinExistence type="predicted"/>